<accession>A0A0A1UCZ5</accession>
<dbReference type="PANTHER" id="PTHR19308">
    <property type="entry name" value="PHOSPHATIDYLCHOLINE TRANSFER PROTEIN"/>
    <property type="match status" value="1"/>
</dbReference>
<evidence type="ECO:0000313" key="2">
    <source>
        <dbReference type="EMBL" id="ELP93708.1"/>
    </source>
</evidence>
<evidence type="ECO:0000259" key="1">
    <source>
        <dbReference type="PROSITE" id="PS50848"/>
    </source>
</evidence>
<dbReference type="SUPFAM" id="SSF55961">
    <property type="entry name" value="Bet v1-like"/>
    <property type="match status" value="1"/>
</dbReference>
<name>A0A0A1UCZ5_ENTIV</name>
<dbReference type="Proteomes" id="UP000014680">
    <property type="component" value="Unassembled WGS sequence"/>
</dbReference>
<dbReference type="KEGG" id="eiv:EIN_432600"/>
<protein>
    <recommendedName>
        <fullName evidence="1">START domain-containing protein</fullName>
    </recommendedName>
</protein>
<evidence type="ECO:0000313" key="3">
    <source>
        <dbReference type="Proteomes" id="UP000014680"/>
    </source>
</evidence>
<dbReference type="GO" id="GO:0008289">
    <property type="term" value="F:lipid binding"/>
    <property type="evidence" value="ECO:0007669"/>
    <property type="project" value="InterPro"/>
</dbReference>
<dbReference type="InterPro" id="IPR023393">
    <property type="entry name" value="START-like_dom_sf"/>
</dbReference>
<dbReference type="Pfam" id="PF01852">
    <property type="entry name" value="START"/>
    <property type="match status" value="1"/>
</dbReference>
<proteinExistence type="predicted"/>
<dbReference type="GeneID" id="14892680"/>
<dbReference type="InterPro" id="IPR051213">
    <property type="entry name" value="START_lipid_transfer"/>
</dbReference>
<dbReference type="InterPro" id="IPR002913">
    <property type="entry name" value="START_lipid-bd_dom"/>
</dbReference>
<reference evidence="2 3" key="1">
    <citation type="submission" date="2012-10" db="EMBL/GenBank/DDBJ databases">
        <authorList>
            <person name="Zafar N."/>
            <person name="Inman J."/>
            <person name="Hall N."/>
            <person name="Lorenzi H."/>
            <person name="Caler E."/>
        </authorList>
    </citation>
    <scope>NUCLEOTIDE SEQUENCE [LARGE SCALE GENOMIC DNA]</scope>
    <source>
        <strain evidence="2 3">IP1</strain>
    </source>
</reference>
<gene>
    <name evidence="2" type="ORF">EIN_432600</name>
</gene>
<dbReference type="GO" id="GO:0005737">
    <property type="term" value="C:cytoplasm"/>
    <property type="evidence" value="ECO:0007669"/>
    <property type="project" value="UniProtKB-ARBA"/>
</dbReference>
<dbReference type="VEuPathDB" id="AmoebaDB:EIN_432600"/>
<dbReference type="OrthoDB" id="29898at2759"/>
<dbReference type="PROSITE" id="PS50848">
    <property type="entry name" value="START"/>
    <property type="match status" value="1"/>
</dbReference>
<sequence length="303" mass="35153">MAKVELIKGEDLILKEYGITNQDLEEVPDLEIRTTESQNITDNSVYQKEVSTYTEEESANRIAELEENSKNLTFNELDDMMVELRTKHRKSQIENMSVPIITDRDFMGIFLMEMHGDRRYSHSVSSGVDVWRRKVNGSTWNGVARGVIPNITPRRMCTLYWDYAIRRKWDSFYTVIEDVDFLPSGDRVSRTATWTPKMFKQRDYVHVRNVIESDDCCVGVYLPADHKRAEVDKKKFIRGLVNFSGFVFRKQGNDCVCTLMTQTDISIPLPDFLINKFLGIAIGWYIRLMKKSAINDGIKQYVA</sequence>
<organism evidence="2 3">
    <name type="scientific">Entamoeba invadens IP1</name>
    <dbReference type="NCBI Taxonomy" id="370355"/>
    <lineage>
        <taxon>Eukaryota</taxon>
        <taxon>Amoebozoa</taxon>
        <taxon>Evosea</taxon>
        <taxon>Archamoebae</taxon>
        <taxon>Mastigamoebida</taxon>
        <taxon>Entamoebidae</taxon>
        <taxon>Entamoeba</taxon>
    </lineage>
</organism>
<dbReference type="Gene3D" id="3.30.530.20">
    <property type="match status" value="1"/>
</dbReference>
<dbReference type="EMBL" id="KB206267">
    <property type="protein sequence ID" value="ELP93708.1"/>
    <property type="molecule type" value="Genomic_DNA"/>
</dbReference>
<dbReference type="AlphaFoldDB" id="A0A0A1UCZ5"/>
<dbReference type="PANTHER" id="PTHR19308:SF14">
    <property type="entry name" value="START DOMAIN-CONTAINING PROTEIN"/>
    <property type="match status" value="1"/>
</dbReference>
<feature type="domain" description="START" evidence="1">
    <location>
        <begin position="144"/>
        <end position="303"/>
    </location>
</feature>
<keyword evidence="3" id="KW-1185">Reference proteome</keyword>
<dbReference type="RefSeq" id="XP_004260479.1">
    <property type="nucleotide sequence ID" value="XM_004260431.1"/>
</dbReference>